<accession>A0A0C2S6W8</accession>
<evidence type="ECO:0000259" key="5">
    <source>
        <dbReference type="Pfam" id="PF22692"/>
    </source>
</evidence>
<dbReference type="EMBL" id="JXRP01000009">
    <property type="protein sequence ID" value="KIL49784.1"/>
    <property type="molecule type" value="Genomic_DNA"/>
</dbReference>
<sequence length="279" mass="30637">MFRGFYTVASGMIAQQRRTELLTNNMSNVNTPGFKADQATMRAFPDMLLSSLGDSKIPTENGLSLLNMPTVGALNTGVYMQETIPLFSQGDVRETGFSTDMALIQGEMPINEETGLPGAIFFVLENQDGADRLTRNGNFTLDAEGFLTTANGYYVLDEAGNRIELENDQFQLLENGRIMVDGQEAARVGVAYADDPQALVKEGDDLLRPPDGVVLPNAYGQADITFEVQQNALEQSNVDSARTMTDLMTAYRAFEANQKVLQAYDRSMEKTVNEVGRVN</sequence>
<dbReference type="NCBIfam" id="TIGR03506">
    <property type="entry name" value="FlgEFG_subfam"/>
    <property type="match status" value="1"/>
</dbReference>
<comment type="subcellular location">
    <subcellularLocation>
        <location evidence="2">Bacterial flagellum basal body</location>
    </subcellularLocation>
</comment>
<evidence type="ECO:0000313" key="6">
    <source>
        <dbReference type="EMBL" id="KIL49784.1"/>
    </source>
</evidence>
<gene>
    <name evidence="6" type="ORF">KP78_12520</name>
</gene>
<dbReference type="SUPFAM" id="SSF117143">
    <property type="entry name" value="Flagellar hook protein flgE"/>
    <property type="match status" value="1"/>
</dbReference>
<dbReference type="Proteomes" id="UP000031938">
    <property type="component" value="Unassembled WGS sequence"/>
</dbReference>
<dbReference type="AlphaFoldDB" id="A0A0C2S6W8"/>
<proteinExistence type="inferred from homology"/>
<keyword evidence="6" id="KW-0969">Cilium</keyword>
<dbReference type="GO" id="GO:0071978">
    <property type="term" value="P:bacterial-type flagellum-dependent swarming motility"/>
    <property type="evidence" value="ECO:0007669"/>
    <property type="project" value="TreeGrafter"/>
</dbReference>
<protein>
    <submittedName>
        <fullName evidence="6">Flagellar basal body rod protein subunit C</fullName>
    </submittedName>
</protein>
<comment type="similarity">
    <text evidence="1 2">Belongs to the flagella basal body rod proteins family.</text>
</comment>
<dbReference type="Pfam" id="PF06429">
    <property type="entry name" value="Flg_bbr_C"/>
    <property type="match status" value="1"/>
</dbReference>
<dbReference type="InterPro" id="IPR037925">
    <property type="entry name" value="FlgE/F/G-like"/>
</dbReference>
<dbReference type="InterPro" id="IPR053967">
    <property type="entry name" value="LlgE_F_G-like_D1"/>
</dbReference>
<name>A0A0C2S6W8_9BACL</name>
<dbReference type="Pfam" id="PF22692">
    <property type="entry name" value="LlgE_F_G_D1"/>
    <property type="match status" value="1"/>
</dbReference>
<feature type="domain" description="Flagellar basal body rod protein N-terminal" evidence="3">
    <location>
        <begin position="5"/>
        <end position="35"/>
    </location>
</feature>
<dbReference type="OrthoDB" id="9800375at2"/>
<evidence type="ECO:0000313" key="7">
    <source>
        <dbReference type="Proteomes" id="UP000031938"/>
    </source>
</evidence>
<organism evidence="6 7">
    <name type="scientific">Jeotgalibacillus soli</name>
    <dbReference type="NCBI Taxonomy" id="889306"/>
    <lineage>
        <taxon>Bacteria</taxon>
        <taxon>Bacillati</taxon>
        <taxon>Bacillota</taxon>
        <taxon>Bacilli</taxon>
        <taxon>Bacillales</taxon>
        <taxon>Caryophanaceae</taxon>
        <taxon>Jeotgalibacillus</taxon>
    </lineage>
</organism>
<dbReference type="InterPro" id="IPR001444">
    <property type="entry name" value="Flag_bb_rod_N"/>
</dbReference>
<dbReference type="STRING" id="889306.KP78_12520"/>
<feature type="domain" description="Flagellar basal-body/hook protein C-terminal" evidence="4">
    <location>
        <begin position="229"/>
        <end position="273"/>
    </location>
</feature>
<evidence type="ECO:0000259" key="4">
    <source>
        <dbReference type="Pfam" id="PF06429"/>
    </source>
</evidence>
<dbReference type="InterPro" id="IPR010930">
    <property type="entry name" value="Flg_bb/hook_C_dom"/>
</dbReference>
<keyword evidence="2" id="KW-0975">Bacterial flagellum</keyword>
<evidence type="ECO:0000256" key="2">
    <source>
        <dbReference type="RuleBase" id="RU362116"/>
    </source>
</evidence>
<keyword evidence="7" id="KW-1185">Reference proteome</keyword>
<keyword evidence="6" id="KW-0282">Flagellum</keyword>
<feature type="domain" description="Flagellar hook protein FlgE/F/G-like D1" evidence="5">
    <location>
        <begin position="118"/>
        <end position="171"/>
    </location>
</feature>
<keyword evidence="6" id="KW-0966">Cell projection</keyword>
<evidence type="ECO:0000259" key="3">
    <source>
        <dbReference type="Pfam" id="PF00460"/>
    </source>
</evidence>
<dbReference type="GO" id="GO:0009425">
    <property type="term" value="C:bacterial-type flagellum basal body"/>
    <property type="evidence" value="ECO:0007669"/>
    <property type="project" value="UniProtKB-SubCell"/>
</dbReference>
<dbReference type="RefSeq" id="WP_041087015.1">
    <property type="nucleotide sequence ID" value="NZ_JXRP01000009.1"/>
</dbReference>
<dbReference type="Pfam" id="PF00460">
    <property type="entry name" value="Flg_bb_rod"/>
    <property type="match status" value="1"/>
</dbReference>
<dbReference type="InterPro" id="IPR020013">
    <property type="entry name" value="Flagellar_FlgE/F/G"/>
</dbReference>
<comment type="caution">
    <text evidence="6">The sequence shown here is derived from an EMBL/GenBank/DDBJ whole genome shotgun (WGS) entry which is preliminary data.</text>
</comment>
<reference evidence="6 7" key="1">
    <citation type="submission" date="2015-01" db="EMBL/GenBank/DDBJ databases">
        <title>Genome sequencing of Jeotgalibacillus soli.</title>
        <authorList>
            <person name="Goh K.M."/>
            <person name="Chan K.-G."/>
            <person name="Yaakop A.S."/>
            <person name="Ee R."/>
            <person name="Gan H.M."/>
            <person name="Chan C.S."/>
        </authorList>
    </citation>
    <scope>NUCLEOTIDE SEQUENCE [LARGE SCALE GENOMIC DNA]</scope>
    <source>
        <strain evidence="6 7">P9</strain>
    </source>
</reference>
<dbReference type="InterPro" id="IPR019776">
    <property type="entry name" value="Flagellar_basal_body_rod_CS"/>
</dbReference>
<dbReference type="PATRIC" id="fig|889306.3.peg.1261"/>
<dbReference type="PANTHER" id="PTHR30435:SF19">
    <property type="entry name" value="FLAGELLAR BASAL-BODY ROD PROTEIN FLGG"/>
    <property type="match status" value="1"/>
</dbReference>
<dbReference type="PANTHER" id="PTHR30435">
    <property type="entry name" value="FLAGELLAR PROTEIN"/>
    <property type="match status" value="1"/>
</dbReference>
<dbReference type="PROSITE" id="PS00588">
    <property type="entry name" value="FLAGELLA_BB_ROD"/>
    <property type="match status" value="1"/>
</dbReference>
<evidence type="ECO:0000256" key="1">
    <source>
        <dbReference type="ARBA" id="ARBA00009677"/>
    </source>
</evidence>